<reference evidence="9" key="1">
    <citation type="submission" date="2022-07" db="EMBL/GenBank/DDBJ databases">
        <title>Phylogenomic reconstructions and comparative analyses of Kickxellomycotina fungi.</title>
        <authorList>
            <person name="Reynolds N.K."/>
            <person name="Stajich J.E."/>
            <person name="Barry K."/>
            <person name="Grigoriev I.V."/>
            <person name="Crous P."/>
            <person name="Smith M.E."/>
        </authorList>
    </citation>
    <scope>NUCLEOTIDE SEQUENCE</scope>
    <source>
        <strain evidence="9">RSA 1196</strain>
    </source>
</reference>
<dbReference type="PROSITE" id="PS00687">
    <property type="entry name" value="ALDEHYDE_DEHYDR_GLU"/>
    <property type="match status" value="1"/>
</dbReference>
<keyword evidence="2 4" id="KW-0560">Oxidoreductase</keyword>
<proteinExistence type="inferred from homology"/>
<evidence type="ECO:0000256" key="7">
    <source>
        <dbReference type="RuleBase" id="RU003345"/>
    </source>
</evidence>
<feature type="domain" description="Aldehyde dehydrogenase" evidence="8">
    <location>
        <begin position="22"/>
        <end position="456"/>
    </location>
</feature>
<dbReference type="Pfam" id="PF00171">
    <property type="entry name" value="Aldedh"/>
    <property type="match status" value="1"/>
</dbReference>
<dbReference type="PANTHER" id="PTHR43570:SF16">
    <property type="entry name" value="ALDEHYDE DEHYDROGENASE TYPE III, ISOFORM Q"/>
    <property type="match status" value="1"/>
</dbReference>
<keyword evidence="3" id="KW-0520">NAD</keyword>
<dbReference type="InterPro" id="IPR016162">
    <property type="entry name" value="Ald_DH_N"/>
</dbReference>
<feature type="active site" evidence="5">
    <location>
        <position position="267"/>
    </location>
</feature>
<dbReference type="EMBL" id="JANBPY010000346">
    <property type="protein sequence ID" value="KAJ1967389.1"/>
    <property type="molecule type" value="Genomic_DNA"/>
</dbReference>
<comment type="caution">
    <text evidence="9">The sequence shown here is derived from an EMBL/GenBank/DDBJ whole genome shotgun (WGS) entry which is preliminary data.</text>
</comment>
<dbReference type="AlphaFoldDB" id="A0A9W8ATZ9"/>
<comment type="similarity">
    <text evidence="1 4 7">Belongs to the aldehyde dehydrogenase family.</text>
</comment>
<dbReference type="GO" id="GO:0004029">
    <property type="term" value="F:aldehyde dehydrogenase (NAD+) activity"/>
    <property type="evidence" value="ECO:0007669"/>
    <property type="project" value="TreeGrafter"/>
</dbReference>
<dbReference type="Gene3D" id="3.40.605.10">
    <property type="entry name" value="Aldehyde Dehydrogenase, Chain A, domain 1"/>
    <property type="match status" value="1"/>
</dbReference>
<dbReference type="PIRSF" id="PIRSF036492">
    <property type="entry name" value="ALDH"/>
    <property type="match status" value="1"/>
</dbReference>
<dbReference type="FunFam" id="3.40.309.10:FF:000003">
    <property type="entry name" value="Aldehyde dehydrogenase"/>
    <property type="match status" value="1"/>
</dbReference>
<evidence type="ECO:0000256" key="5">
    <source>
        <dbReference type="PIRSR" id="PIRSR036492-1"/>
    </source>
</evidence>
<accession>A0A9W8ATZ9</accession>
<evidence type="ECO:0000256" key="3">
    <source>
        <dbReference type="ARBA" id="ARBA00023027"/>
    </source>
</evidence>
<dbReference type="InterPro" id="IPR016160">
    <property type="entry name" value="Ald_DH_CS_CYS"/>
</dbReference>
<dbReference type="InterPro" id="IPR012394">
    <property type="entry name" value="Aldehyde_DH_NAD(P)"/>
</dbReference>
<dbReference type="GO" id="GO:0005737">
    <property type="term" value="C:cytoplasm"/>
    <property type="evidence" value="ECO:0007669"/>
    <property type="project" value="TreeGrafter"/>
</dbReference>
<evidence type="ECO:0000256" key="1">
    <source>
        <dbReference type="ARBA" id="ARBA00009986"/>
    </source>
</evidence>
<sequence length="526" mass="58829">MAQPTTPTPRVENTPPALVYNTVEEIDQLVQELRTQTNTQQFRHSLAKRREQLAAFFRMIDENQRAWEEAIWKDVRKGNVECQMVEILPSLREIGGAIKHLDSWTKDTKPSKELTFMTCSLTVRKEPMGMVLLVGPWNYPLRLLAKPLAGALAAGNTVVIKPSEISCHTTALMARLINQYMDPTVVQVVVGGVEETTALLTHRFDHIFFTGSSHVGRVVMRAASEHLTSVTLELGGKSPTLLFPDAHLRISIQRIMWGKFINAGQSCVAPDYLICTQEHLPQVVDTFRQVIEEFYGTEPKSSKDYGRIINVRNFQRLLGLVKSNSACEMPIGKLEQWDESDLYIPPTVLTNVQHSDAIMREEIFGPILPILTMDTAEEMVTFINQFDHPLALYVFSNDRKTIDYVISHTTSGGVCVNDVGLQVESITTPFGGVGPSGIGSYNGQYTFEAFTHDRTVVGNSFVVPFDKVLQLRYPPYEGQGNTWKTRLMNFLLAPRRPSEKKSSAYVTAVKTAVVAAVTAVTAYFLL</sequence>
<keyword evidence="10" id="KW-1185">Reference proteome</keyword>
<evidence type="ECO:0000313" key="10">
    <source>
        <dbReference type="Proteomes" id="UP001150925"/>
    </source>
</evidence>
<dbReference type="GO" id="GO:0006081">
    <property type="term" value="P:aldehyde metabolic process"/>
    <property type="evidence" value="ECO:0007669"/>
    <property type="project" value="InterPro"/>
</dbReference>
<protein>
    <recommendedName>
        <fullName evidence="4">Aldehyde dehydrogenase</fullName>
    </recommendedName>
</protein>
<dbReference type="InterPro" id="IPR029510">
    <property type="entry name" value="Ald_DH_CS_GLU"/>
</dbReference>
<dbReference type="FunFam" id="3.40.605.10:FF:000004">
    <property type="entry name" value="Aldehyde dehydrogenase"/>
    <property type="match status" value="1"/>
</dbReference>
<dbReference type="Gene3D" id="3.40.309.10">
    <property type="entry name" value="Aldehyde Dehydrogenase, Chain A, domain 2"/>
    <property type="match status" value="1"/>
</dbReference>
<feature type="active site" evidence="5 6">
    <location>
        <position position="233"/>
    </location>
</feature>
<dbReference type="SUPFAM" id="SSF53720">
    <property type="entry name" value="ALDH-like"/>
    <property type="match status" value="1"/>
</dbReference>
<dbReference type="CDD" id="cd07087">
    <property type="entry name" value="ALDH_F3-13-14_CALDH-like"/>
    <property type="match status" value="1"/>
</dbReference>
<evidence type="ECO:0000256" key="4">
    <source>
        <dbReference type="PIRNR" id="PIRNR036492"/>
    </source>
</evidence>
<dbReference type="Proteomes" id="UP001150925">
    <property type="component" value="Unassembled WGS sequence"/>
</dbReference>
<dbReference type="InterPro" id="IPR015590">
    <property type="entry name" value="Aldehyde_DH_dom"/>
</dbReference>
<dbReference type="PANTHER" id="PTHR43570">
    <property type="entry name" value="ALDEHYDE DEHYDROGENASE"/>
    <property type="match status" value="1"/>
</dbReference>
<dbReference type="InterPro" id="IPR016161">
    <property type="entry name" value="Ald_DH/histidinol_DH"/>
</dbReference>
<evidence type="ECO:0000256" key="2">
    <source>
        <dbReference type="ARBA" id="ARBA00023002"/>
    </source>
</evidence>
<evidence type="ECO:0000259" key="8">
    <source>
        <dbReference type="Pfam" id="PF00171"/>
    </source>
</evidence>
<name>A0A9W8ATZ9_9FUNG</name>
<dbReference type="OrthoDB" id="440325at2759"/>
<gene>
    <name evidence="9" type="ORF">IWQ62_001895</name>
</gene>
<dbReference type="PROSITE" id="PS00070">
    <property type="entry name" value="ALDEHYDE_DEHYDR_CYS"/>
    <property type="match status" value="1"/>
</dbReference>
<organism evidence="9 10">
    <name type="scientific">Dispira parvispora</name>
    <dbReference type="NCBI Taxonomy" id="1520584"/>
    <lineage>
        <taxon>Eukaryota</taxon>
        <taxon>Fungi</taxon>
        <taxon>Fungi incertae sedis</taxon>
        <taxon>Zoopagomycota</taxon>
        <taxon>Kickxellomycotina</taxon>
        <taxon>Dimargaritomycetes</taxon>
        <taxon>Dimargaritales</taxon>
        <taxon>Dimargaritaceae</taxon>
        <taxon>Dispira</taxon>
    </lineage>
</organism>
<evidence type="ECO:0000313" key="9">
    <source>
        <dbReference type="EMBL" id="KAJ1967389.1"/>
    </source>
</evidence>
<evidence type="ECO:0000256" key="6">
    <source>
        <dbReference type="PROSITE-ProRule" id="PRU10007"/>
    </source>
</evidence>
<dbReference type="InterPro" id="IPR016163">
    <property type="entry name" value="Ald_DH_C"/>
</dbReference>